<dbReference type="PANTHER" id="PTHR33452">
    <property type="entry name" value="OXIDOREDUCTASE CATD-RELATED"/>
    <property type="match status" value="1"/>
</dbReference>
<protein>
    <submittedName>
        <fullName evidence="8">DoxX family protein</fullName>
    </submittedName>
</protein>
<evidence type="ECO:0000256" key="5">
    <source>
        <dbReference type="ARBA" id="ARBA00022989"/>
    </source>
</evidence>
<dbReference type="InterPro" id="IPR051907">
    <property type="entry name" value="DoxX-like_oxidoreductase"/>
</dbReference>
<sequence>MAEDFGRLLLRLGVGGLMLFHGVHTLLNGLDPVKTMLEAHKLPDVLAYVVYFGEIVGPLLVIVGLFARVGAFLIAVELAALVALGGVAQMIAITPDGGYALEVEALYLAGALAILLLGPGKLAIAKGRYQ</sequence>
<evidence type="ECO:0000313" key="8">
    <source>
        <dbReference type="EMBL" id="GAA0586277.1"/>
    </source>
</evidence>
<evidence type="ECO:0000256" key="4">
    <source>
        <dbReference type="ARBA" id="ARBA00022692"/>
    </source>
</evidence>
<evidence type="ECO:0000256" key="2">
    <source>
        <dbReference type="ARBA" id="ARBA00006679"/>
    </source>
</evidence>
<feature type="transmembrane region" description="Helical" evidence="7">
    <location>
        <begin position="105"/>
        <end position="124"/>
    </location>
</feature>
<dbReference type="Proteomes" id="UP001499951">
    <property type="component" value="Unassembled WGS sequence"/>
</dbReference>
<keyword evidence="9" id="KW-1185">Reference proteome</keyword>
<feature type="transmembrane region" description="Helical" evidence="7">
    <location>
        <begin position="9"/>
        <end position="27"/>
    </location>
</feature>
<reference evidence="8 9" key="1">
    <citation type="journal article" date="2019" name="Int. J. Syst. Evol. Microbiol.">
        <title>The Global Catalogue of Microorganisms (GCM) 10K type strain sequencing project: providing services to taxonomists for standard genome sequencing and annotation.</title>
        <authorList>
            <consortium name="The Broad Institute Genomics Platform"/>
            <consortium name="The Broad Institute Genome Sequencing Center for Infectious Disease"/>
            <person name="Wu L."/>
            <person name="Ma J."/>
        </authorList>
    </citation>
    <scope>NUCLEOTIDE SEQUENCE [LARGE SCALE GENOMIC DNA]</scope>
    <source>
        <strain evidence="8 9">JCM 15089</strain>
    </source>
</reference>
<comment type="similarity">
    <text evidence="2">Belongs to the DoxX family.</text>
</comment>
<dbReference type="EMBL" id="BAAADD010000012">
    <property type="protein sequence ID" value="GAA0586277.1"/>
    <property type="molecule type" value="Genomic_DNA"/>
</dbReference>
<evidence type="ECO:0000256" key="6">
    <source>
        <dbReference type="ARBA" id="ARBA00023136"/>
    </source>
</evidence>
<keyword evidence="4 7" id="KW-0812">Transmembrane</keyword>
<keyword evidence="6 7" id="KW-0472">Membrane</keyword>
<proteinExistence type="inferred from homology"/>
<dbReference type="PANTHER" id="PTHR33452:SF1">
    <property type="entry name" value="INNER MEMBRANE PROTEIN YPHA-RELATED"/>
    <property type="match status" value="1"/>
</dbReference>
<organism evidence="8 9">
    <name type="scientific">Rhizomicrobium electricum</name>
    <dbReference type="NCBI Taxonomy" id="480070"/>
    <lineage>
        <taxon>Bacteria</taxon>
        <taxon>Pseudomonadati</taxon>
        <taxon>Pseudomonadota</taxon>
        <taxon>Alphaproteobacteria</taxon>
        <taxon>Micropepsales</taxon>
        <taxon>Micropepsaceae</taxon>
        <taxon>Rhizomicrobium</taxon>
    </lineage>
</organism>
<keyword evidence="5 7" id="KW-1133">Transmembrane helix</keyword>
<accession>A0ABN1FA61</accession>
<dbReference type="RefSeq" id="WP_166937274.1">
    <property type="nucleotide sequence ID" value="NZ_BAAADD010000012.1"/>
</dbReference>
<evidence type="ECO:0000256" key="3">
    <source>
        <dbReference type="ARBA" id="ARBA00022475"/>
    </source>
</evidence>
<dbReference type="Pfam" id="PF07681">
    <property type="entry name" value="DoxX"/>
    <property type="match status" value="1"/>
</dbReference>
<comment type="caution">
    <text evidence="8">The sequence shown here is derived from an EMBL/GenBank/DDBJ whole genome shotgun (WGS) entry which is preliminary data.</text>
</comment>
<evidence type="ECO:0000256" key="7">
    <source>
        <dbReference type="SAM" id="Phobius"/>
    </source>
</evidence>
<evidence type="ECO:0000313" key="9">
    <source>
        <dbReference type="Proteomes" id="UP001499951"/>
    </source>
</evidence>
<feature type="transmembrane region" description="Helical" evidence="7">
    <location>
        <begin position="74"/>
        <end position="93"/>
    </location>
</feature>
<feature type="transmembrane region" description="Helical" evidence="7">
    <location>
        <begin position="47"/>
        <end position="67"/>
    </location>
</feature>
<comment type="subcellular location">
    <subcellularLocation>
        <location evidence="1">Cell membrane</location>
        <topology evidence="1">Multi-pass membrane protein</topology>
    </subcellularLocation>
</comment>
<gene>
    <name evidence="8" type="ORF">GCM10008942_39100</name>
</gene>
<name>A0ABN1FA61_9PROT</name>
<evidence type="ECO:0000256" key="1">
    <source>
        <dbReference type="ARBA" id="ARBA00004651"/>
    </source>
</evidence>
<dbReference type="InterPro" id="IPR032808">
    <property type="entry name" value="DoxX"/>
</dbReference>
<keyword evidence="3" id="KW-1003">Cell membrane</keyword>